<dbReference type="SFLD" id="SFLDG01129">
    <property type="entry name" value="C1.5:_HAD__Beta-PGM__Phosphata"/>
    <property type="match status" value="1"/>
</dbReference>
<dbReference type="Proteomes" id="UP000705867">
    <property type="component" value="Unassembled WGS sequence"/>
</dbReference>
<dbReference type="EMBL" id="JAIOIV010000132">
    <property type="protein sequence ID" value="MBZ0157981.1"/>
    <property type="molecule type" value="Genomic_DNA"/>
</dbReference>
<name>A0A953M2Y2_9BACT</name>
<protein>
    <recommendedName>
        <fullName evidence="4">phosphoglycolate phosphatase</fullName>
        <ecNumber evidence="4">3.1.3.18</ecNumber>
    </recommendedName>
</protein>
<dbReference type="AlphaFoldDB" id="A0A953M2Y2"/>
<dbReference type="InterPro" id="IPR050155">
    <property type="entry name" value="HAD-like_hydrolase_sf"/>
</dbReference>
<accession>A0A953M2Y2</accession>
<sequence length="212" mass="24236">MVIRNAIFDWSGTLSDDLVQGYTATMNVFRRLGVAPLTFEAYRREFTLPYMDFYRKFVSLPEEELRFLFLEEISRGEEPDLFPHVRELLSILREQGVRLAILSSHPQEKLEQEVRDFGLHGWFVAVCGSVHDKTSAIRVILERAEFLSSETVYIGDMTHDMEAGKGAEVLTIGVTWGYQTREKLSSCSPGFLADDMEELKEFLLCNIALPSV</sequence>
<reference evidence="5" key="2">
    <citation type="submission" date="2021-08" db="EMBL/GenBank/DDBJ databases">
        <authorList>
            <person name="Dalcin Martins P."/>
        </authorList>
    </citation>
    <scope>NUCLEOTIDE SEQUENCE</scope>
    <source>
        <strain evidence="5">MAG_39</strain>
    </source>
</reference>
<dbReference type="PANTHER" id="PTHR43434:SF1">
    <property type="entry name" value="PHOSPHOGLYCOLATE PHOSPHATASE"/>
    <property type="match status" value="1"/>
</dbReference>
<keyword evidence="5" id="KW-0378">Hydrolase</keyword>
<evidence type="ECO:0000256" key="4">
    <source>
        <dbReference type="ARBA" id="ARBA00013078"/>
    </source>
</evidence>
<evidence type="ECO:0000256" key="2">
    <source>
        <dbReference type="ARBA" id="ARBA00004818"/>
    </source>
</evidence>
<dbReference type="Gene3D" id="1.10.150.240">
    <property type="entry name" value="Putative phosphatase, domain 2"/>
    <property type="match status" value="1"/>
</dbReference>
<dbReference type="SUPFAM" id="SSF56784">
    <property type="entry name" value="HAD-like"/>
    <property type="match status" value="1"/>
</dbReference>
<dbReference type="InterPro" id="IPR006439">
    <property type="entry name" value="HAD-SF_hydro_IA"/>
</dbReference>
<dbReference type="GO" id="GO:0008967">
    <property type="term" value="F:phosphoglycolate phosphatase activity"/>
    <property type="evidence" value="ECO:0007669"/>
    <property type="project" value="UniProtKB-EC"/>
</dbReference>
<organism evidence="5 6">
    <name type="scientific">Candidatus Nitrobium versatile</name>
    <dbReference type="NCBI Taxonomy" id="2884831"/>
    <lineage>
        <taxon>Bacteria</taxon>
        <taxon>Pseudomonadati</taxon>
        <taxon>Nitrospirota</taxon>
        <taxon>Nitrospiria</taxon>
        <taxon>Nitrospirales</taxon>
        <taxon>Nitrospiraceae</taxon>
        <taxon>Candidatus Nitrobium</taxon>
    </lineage>
</organism>
<dbReference type="InterPro" id="IPR041492">
    <property type="entry name" value="HAD_2"/>
</dbReference>
<dbReference type="InterPro" id="IPR036412">
    <property type="entry name" value="HAD-like_sf"/>
</dbReference>
<evidence type="ECO:0000313" key="6">
    <source>
        <dbReference type="Proteomes" id="UP000705867"/>
    </source>
</evidence>
<evidence type="ECO:0000256" key="3">
    <source>
        <dbReference type="ARBA" id="ARBA00006171"/>
    </source>
</evidence>
<proteinExistence type="inferred from homology"/>
<dbReference type="NCBIfam" id="TIGR01549">
    <property type="entry name" value="HAD-SF-IA-v1"/>
    <property type="match status" value="1"/>
</dbReference>
<dbReference type="InterPro" id="IPR023198">
    <property type="entry name" value="PGP-like_dom2"/>
</dbReference>
<evidence type="ECO:0000313" key="5">
    <source>
        <dbReference type="EMBL" id="MBZ0157981.1"/>
    </source>
</evidence>
<evidence type="ECO:0000256" key="1">
    <source>
        <dbReference type="ARBA" id="ARBA00000830"/>
    </source>
</evidence>
<gene>
    <name evidence="5" type="ORF">K8I29_17430</name>
</gene>
<dbReference type="EC" id="3.1.3.18" evidence="4"/>
<comment type="caution">
    <text evidence="5">The sequence shown here is derived from an EMBL/GenBank/DDBJ whole genome shotgun (WGS) entry which is preliminary data.</text>
</comment>
<dbReference type="Pfam" id="PF13419">
    <property type="entry name" value="HAD_2"/>
    <property type="match status" value="1"/>
</dbReference>
<dbReference type="GO" id="GO:0006281">
    <property type="term" value="P:DNA repair"/>
    <property type="evidence" value="ECO:0007669"/>
    <property type="project" value="TreeGrafter"/>
</dbReference>
<reference evidence="5" key="1">
    <citation type="journal article" date="2021" name="bioRxiv">
        <title>Unraveling nitrogen, sulfur and carbon metabolic pathways and microbial community transcriptional responses to substrate deprivation and toxicity stresses in a bioreactor mimicking anoxic brackish coastal sediment conditions.</title>
        <authorList>
            <person name="Martins P.D."/>
            <person name="Echeveste M.J."/>
            <person name="Arshad A."/>
            <person name="Kurth J."/>
            <person name="Ouboter H."/>
            <person name="Jetten M.S.M."/>
            <person name="Welte C.U."/>
        </authorList>
    </citation>
    <scope>NUCLEOTIDE SEQUENCE</scope>
    <source>
        <strain evidence="5">MAG_39</strain>
    </source>
</reference>
<dbReference type="SFLD" id="SFLDS00003">
    <property type="entry name" value="Haloacid_Dehalogenase"/>
    <property type="match status" value="1"/>
</dbReference>
<dbReference type="Gene3D" id="3.40.50.1000">
    <property type="entry name" value="HAD superfamily/HAD-like"/>
    <property type="match status" value="1"/>
</dbReference>
<dbReference type="InterPro" id="IPR023214">
    <property type="entry name" value="HAD_sf"/>
</dbReference>
<dbReference type="PANTHER" id="PTHR43434">
    <property type="entry name" value="PHOSPHOGLYCOLATE PHOSPHATASE"/>
    <property type="match status" value="1"/>
</dbReference>
<comment type="catalytic activity">
    <reaction evidence="1">
        <text>2-phosphoglycolate + H2O = glycolate + phosphate</text>
        <dbReference type="Rhea" id="RHEA:14369"/>
        <dbReference type="ChEBI" id="CHEBI:15377"/>
        <dbReference type="ChEBI" id="CHEBI:29805"/>
        <dbReference type="ChEBI" id="CHEBI:43474"/>
        <dbReference type="ChEBI" id="CHEBI:58033"/>
        <dbReference type="EC" id="3.1.3.18"/>
    </reaction>
</comment>
<comment type="pathway">
    <text evidence="2">Organic acid metabolism; glycolate biosynthesis; glycolate from 2-phosphoglycolate: step 1/1.</text>
</comment>
<dbReference type="GO" id="GO:0005829">
    <property type="term" value="C:cytosol"/>
    <property type="evidence" value="ECO:0007669"/>
    <property type="project" value="TreeGrafter"/>
</dbReference>
<comment type="similarity">
    <text evidence="3">Belongs to the HAD-like hydrolase superfamily. CbbY/CbbZ/Gph/YieH family.</text>
</comment>